<dbReference type="PANTHER" id="PTHR30050">
    <property type="entry name" value="CHROMOSOMAL REPLICATION INITIATOR PROTEIN DNAA"/>
    <property type="match status" value="1"/>
</dbReference>
<dbReference type="Gene3D" id="3.40.50.300">
    <property type="entry name" value="P-loop containing nucleotide triphosphate hydrolases"/>
    <property type="match status" value="1"/>
</dbReference>
<dbReference type="SUPFAM" id="SSF52540">
    <property type="entry name" value="P-loop containing nucleoside triphosphate hydrolases"/>
    <property type="match status" value="1"/>
</dbReference>
<dbReference type="Pfam" id="PF01695">
    <property type="entry name" value="IstB_IS21"/>
    <property type="match status" value="1"/>
</dbReference>
<accession>A0A6J5MP45</accession>
<feature type="domain" description="IstB-like ATP-binding" evidence="1">
    <location>
        <begin position="144"/>
        <end position="207"/>
    </location>
</feature>
<dbReference type="GO" id="GO:0005524">
    <property type="term" value="F:ATP binding"/>
    <property type="evidence" value="ECO:0007669"/>
    <property type="project" value="InterPro"/>
</dbReference>
<organism evidence="3">
    <name type="scientific">uncultured Caudovirales phage</name>
    <dbReference type="NCBI Taxonomy" id="2100421"/>
    <lineage>
        <taxon>Viruses</taxon>
        <taxon>Duplodnaviria</taxon>
        <taxon>Heunggongvirae</taxon>
        <taxon>Uroviricota</taxon>
        <taxon>Caudoviricetes</taxon>
        <taxon>Peduoviridae</taxon>
        <taxon>Maltschvirus</taxon>
        <taxon>Maltschvirus maltsch</taxon>
    </lineage>
</organism>
<gene>
    <name evidence="3" type="ORF">UFOVP429_119</name>
    <name evidence="4" type="ORF">UFOVP696_48</name>
</gene>
<dbReference type="InterPro" id="IPR010339">
    <property type="entry name" value="TIP49_P-loop"/>
</dbReference>
<dbReference type="Pfam" id="PF06068">
    <property type="entry name" value="TIP49"/>
    <property type="match status" value="1"/>
</dbReference>
<feature type="domain" description="TIP49 P-loop" evidence="2">
    <location>
        <begin position="60"/>
        <end position="102"/>
    </location>
</feature>
<reference evidence="3" key="1">
    <citation type="submission" date="2020-04" db="EMBL/GenBank/DDBJ databases">
        <authorList>
            <person name="Chiriac C."/>
            <person name="Salcher M."/>
            <person name="Ghai R."/>
            <person name="Kavagutti S V."/>
        </authorList>
    </citation>
    <scope>NUCLEOTIDE SEQUENCE</scope>
</reference>
<dbReference type="GO" id="GO:0006260">
    <property type="term" value="P:DNA replication"/>
    <property type="evidence" value="ECO:0007669"/>
    <property type="project" value="TreeGrafter"/>
</dbReference>
<dbReference type="PANTHER" id="PTHR30050:SF4">
    <property type="entry name" value="ATP-BINDING PROTEIN RV3427C IN INSERTION SEQUENCE-RELATED"/>
    <property type="match status" value="1"/>
</dbReference>
<sequence length="229" mass="25834">MFNPKELKVRRRSWLQIASVPDARRGWTLDDCTDTDPEDIAIIRRWVKAVEDGKIIRSVGSKLCGRGLLLCGQPGRGKTTLALSIIQEMITKFPLESFSPSENKVLIRPCYFATFNDIIDLKGELMDDFTPEAENLYNGMLGECKDDAYNIRVLIIDDLGKEHASLSGWQKNLLHHVLRTRFNNGLPTIVTTNIELKNWGGLYGDATESFANEAFSYLPITVAKGDLRR</sequence>
<dbReference type="EMBL" id="LR796666">
    <property type="protein sequence ID" value="CAB4158180.1"/>
    <property type="molecule type" value="Genomic_DNA"/>
</dbReference>
<evidence type="ECO:0000313" key="4">
    <source>
        <dbReference type="EMBL" id="CAB4158180.1"/>
    </source>
</evidence>
<dbReference type="EMBL" id="LR796484">
    <property type="protein sequence ID" value="CAB4148142.1"/>
    <property type="molecule type" value="Genomic_DNA"/>
</dbReference>
<evidence type="ECO:0000259" key="2">
    <source>
        <dbReference type="Pfam" id="PF06068"/>
    </source>
</evidence>
<protein>
    <submittedName>
        <fullName evidence="3">AAA domain containing protein</fullName>
    </submittedName>
</protein>
<evidence type="ECO:0000313" key="3">
    <source>
        <dbReference type="EMBL" id="CAB4148142.1"/>
    </source>
</evidence>
<dbReference type="InterPro" id="IPR027417">
    <property type="entry name" value="P-loop_NTPase"/>
</dbReference>
<evidence type="ECO:0000259" key="1">
    <source>
        <dbReference type="Pfam" id="PF01695"/>
    </source>
</evidence>
<dbReference type="InterPro" id="IPR002611">
    <property type="entry name" value="IstB_ATP-bd"/>
</dbReference>
<proteinExistence type="predicted"/>
<name>A0A6J5MP45_9CAUD</name>